<feature type="compositionally biased region" description="Acidic residues" evidence="5">
    <location>
        <begin position="415"/>
        <end position="436"/>
    </location>
</feature>
<feature type="coiled-coil region" evidence="4">
    <location>
        <begin position="648"/>
        <end position="789"/>
    </location>
</feature>
<feature type="non-terminal residue" evidence="7">
    <location>
        <position position="1113"/>
    </location>
</feature>
<feature type="region of interest" description="Disordered" evidence="5">
    <location>
        <begin position="410"/>
        <end position="436"/>
    </location>
</feature>
<dbReference type="InterPro" id="IPR007110">
    <property type="entry name" value="Ig-like_dom"/>
</dbReference>
<dbReference type="PANTHER" id="PTHR47633">
    <property type="entry name" value="IMMUNOGLOBULIN"/>
    <property type="match status" value="1"/>
</dbReference>
<dbReference type="Gene3D" id="2.60.40.10">
    <property type="entry name" value="Immunoglobulins"/>
    <property type="match status" value="1"/>
</dbReference>
<dbReference type="PANTHER" id="PTHR47633:SF8">
    <property type="entry name" value="SPEG NEIGHBOR PROTEIN"/>
    <property type="match status" value="1"/>
</dbReference>
<dbReference type="InterPro" id="IPR013783">
    <property type="entry name" value="Ig-like_fold"/>
</dbReference>
<protein>
    <recommendedName>
        <fullName evidence="6">Ig-like domain-containing protein</fullName>
    </recommendedName>
</protein>
<dbReference type="EMBL" id="HACG01025140">
    <property type="protein sequence ID" value="CEK72005.1"/>
    <property type="molecule type" value="Transcribed_RNA"/>
</dbReference>
<organism evidence="7">
    <name type="scientific">Arion vulgaris</name>
    <dbReference type="NCBI Taxonomy" id="1028688"/>
    <lineage>
        <taxon>Eukaryota</taxon>
        <taxon>Metazoa</taxon>
        <taxon>Spiralia</taxon>
        <taxon>Lophotrochozoa</taxon>
        <taxon>Mollusca</taxon>
        <taxon>Gastropoda</taxon>
        <taxon>Heterobranchia</taxon>
        <taxon>Euthyneura</taxon>
        <taxon>Panpulmonata</taxon>
        <taxon>Eupulmonata</taxon>
        <taxon>Stylommatophora</taxon>
        <taxon>Helicina</taxon>
        <taxon>Arionoidea</taxon>
        <taxon>Arionidae</taxon>
        <taxon>Arion</taxon>
    </lineage>
</organism>
<evidence type="ECO:0000256" key="4">
    <source>
        <dbReference type="SAM" id="Coils"/>
    </source>
</evidence>
<comment type="subcellular location">
    <subcellularLocation>
        <location evidence="1">Cytoplasm</location>
    </subcellularLocation>
</comment>
<dbReference type="Pfam" id="PF07679">
    <property type="entry name" value="I-set"/>
    <property type="match status" value="1"/>
</dbReference>
<sequence length="1113" mass="132133">MATAVEYVDDRFAGIDIDSLLNGERRPLTYERKRALFEAPEFIQRLNGEETVMEGQSLCIECKIRGFPVPAVRWFKDDEEIEDSPRIHIETNGLGGYFLVIDYVTRGDEAAYRCRAENVEGACSSFLFLSVKGKPKRKDPFYCPSWRAVSYPPMFSTIVEKVEEEEKQGREFETLPPSPLTGFYYALTLKSRCSWPTFLGDWAFVNNVHPYRRHNEKFESSDEDYIENDDDDDFIDDKFGILNGDICDKLNQKLSNKGYMKTKRGLRKRDKVTREKIKKQRIDGGVERKSEQGKKDYTIDEVEENKLEEVNMKQVEELNNNNAVTNFAADDVGQKEIEDREKIKEGEYQTTRNQEVVEDVEEVSFHQKSCDVDEVTNEYKIVDNKKEDIERKDEEENDNESNGTYIVKVNMESNIENEDERNREEEEERNTEEERNEIDMRINKEELQESMSTAEACKMKFVERNENVEKEILNESEIKENKLRFKSEEDNRKGIKLVEDKTEVCSKKTVCETDEESLRWRSQTKDRSDLKDYNDSRLELNDTTTPIPEDVLIFKSNPDSLYLNHKQGFSKSIQAKYGYNERDQMIYNEPKNENDNQEKMIDRIVDEKRDNNNMLNNRNYEKTITTTIQTTVQTTVNNTTLRRQYQRRDYLVNKKEDCQNRLEQLRLEDDRRLEELKQQELRRIEELKEEEKIASCRLFRRNRTPREDVRFREQKQIAELRRREQLQIEELRQKEEKQREELKRKEEKQKEEMKCQKGIMSGKLTLREEDALKQQINELRLNETKQMEELKFKEYEHKEELNLQEFIQKKELIAYEQNQIDEFKLKGRRMVTESWNGEQTKYCVLQKQDMNMWNKHSPDVRLQYKKEQLIKEQLKRQYEEELQKRQARKEEEATQFRQERTLNVKNDKYISNNYRNCDYMFDSLHQTSKSIKRSENISIIDYKQLTNITNNRYSSTNISTKTNSPISSLKTDQETVFKLQNDRGLLEMKSLNSTPTLGEPCTNSLDRGIPRFSEYIQKGEYQSQNSFGIDKYQRCLQSGKVDSDYRRSETQREKTEGEITNLSLKKENSTFSNVEKIKQSNSIVPSQLLNSCSFASFFEMESKQGSNPALRTH</sequence>
<dbReference type="GO" id="GO:0004672">
    <property type="term" value="F:protein kinase activity"/>
    <property type="evidence" value="ECO:0007669"/>
    <property type="project" value="TreeGrafter"/>
</dbReference>
<name>A0A0B6ZW80_9EUPU</name>
<dbReference type="FunFam" id="2.60.40.10:FF:000425">
    <property type="entry name" value="Myosin light chain kinase"/>
    <property type="match status" value="1"/>
</dbReference>
<dbReference type="InterPro" id="IPR003599">
    <property type="entry name" value="Ig_sub"/>
</dbReference>
<dbReference type="AlphaFoldDB" id="A0A0B6ZW80"/>
<evidence type="ECO:0000259" key="6">
    <source>
        <dbReference type="PROSITE" id="PS50835"/>
    </source>
</evidence>
<feature type="domain" description="Ig-like" evidence="6">
    <location>
        <begin position="40"/>
        <end position="130"/>
    </location>
</feature>
<keyword evidence="3" id="KW-0393">Immunoglobulin domain</keyword>
<keyword evidence="4" id="KW-0175">Coiled coil</keyword>
<dbReference type="InterPro" id="IPR013098">
    <property type="entry name" value="Ig_I-set"/>
</dbReference>
<dbReference type="InterPro" id="IPR003598">
    <property type="entry name" value="Ig_sub2"/>
</dbReference>
<evidence type="ECO:0000313" key="7">
    <source>
        <dbReference type="EMBL" id="CEK72005.1"/>
    </source>
</evidence>
<dbReference type="SMART" id="SM00409">
    <property type="entry name" value="IG"/>
    <property type="match status" value="1"/>
</dbReference>
<evidence type="ECO:0000256" key="3">
    <source>
        <dbReference type="ARBA" id="ARBA00023319"/>
    </source>
</evidence>
<dbReference type="SUPFAM" id="SSF48726">
    <property type="entry name" value="Immunoglobulin"/>
    <property type="match status" value="1"/>
</dbReference>
<keyword evidence="2" id="KW-0963">Cytoplasm</keyword>
<evidence type="ECO:0000256" key="2">
    <source>
        <dbReference type="ARBA" id="ARBA00022490"/>
    </source>
</evidence>
<evidence type="ECO:0000256" key="1">
    <source>
        <dbReference type="ARBA" id="ARBA00004496"/>
    </source>
</evidence>
<dbReference type="InterPro" id="IPR036179">
    <property type="entry name" value="Ig-like_dom_sf"/>
</dbReference>
<proteinExistence type="predicted"/>
<evidence type="ECO:0000256" key="5">
    <source>
        <dbReference type="SAM" id="MobiDB-lite"/>
    </source>
</evidence>
<reference evidence="7" key="1">
    <citation type="submission" date="2014-12" db="EMBL/GenBank/DDBJ databases">
        <title>Insight into the proteome of Arion vulgaris.</title>
        <authorList>
            <person name="Aradska J."/>
            <person name="Bulat T."/>
            <person name="Smidak R."/>
            <person name="Sarate P."/>
            <person name="Gangsoo J."/>
            <person name="Sialana F."/>
            <person name="Bilban M."/>
            <person name="Lubec G."/>
        </authorList>
    </citation>
    <scope>NUCLEOTIDE SEQUENCE</scope>
    <source>
        <tissue evidence="7">Skin</tissue>
    </source>
</reference>
<dbReference type="PROSITE" id="PS50835">
    <property type="entry name" value="IG_LIKE"/>
    <property type="match status" value="1"/>
</dbReference>
<dbReference type="GO" id="GO:0005737">
    <property type="term" value="C:cytoplasm"/>
    <property type="evidence" value="ECO:0007669"/>
    <property type="project" value="UniProtKB-SubCell"/>
</dbReference>
<dbReference type="SMART" id="SM00408">
    <property type="entry name" value="IGc2"/>
    <property type="match status" value="1"/>
</dbReference>
<gene>
    <name evidence="7" type="primary">ORF80721</name>
</gene>
<accession>A0A0B6ZW80</accession>
<feature type="coiled-coil region" evidence="4">
    <location>
        <begin position="864"/>
        <end position="899"/>
    </location>
</feature>